<dbReference type="EMBL" id="CP016616">
    <property type="protein sequence ID" value="ANY78673.1"/>
    <property type="molecule type" value="Genomic_DNA"/>
</dbReference>
<protein>
    <submittedName>
        <fullName evidence="1">Uncharacterized protein</fullName>
    </submittedName>
</protein>
<dbReference type="AlphaFoldDB" id="A0A1B2EFC4"/>
<reference evidence="1" key="1">
    <citation type="submission" date="2016-07" db="EMBL/GenBank/DDBJ databases">
        <title>Microvirga ossetica sp. nov. a new species of rhizobia isolated from root nodules of the legume species Vicia alpestris Steven originated from North Ossetia region in the Caucasus.</title>
        <authorList>
            <person name="Safronova V.I."/>
            <person name="Kuznetsova I.G."/>
            <person name="Sazanova A.L."/>
            <person name="Belimov A."/>
            <person name="Andronov E."/>
            <person name="Osledkin Y.S."/>
            <person name="Onishchuk O.P."/>
            <person name="Kurchak O.N."/>
            <person name="Shaposhnikov A.I."/>
            <person name="Willems A."/>
            <person name="Tikhonovich I.A."/>
        </authorList>
    </citation>
    <scope>NUCLEOTIDE SEQUENCE [LARGE SCALE GENOMIC DNA]</scope>
    <source>
        <strain evidence="1">V5/3M</strain>
    </source>
</reference>
<name>A0A1B2EFC4_9HYPH</name>
<gene>
    <name evidence="1" type="ORF">BB934_10920</name>
</gene>
<proteinExistence type="predicted"/>
<organism evidence="1">
    <name type="scientific">Microvirga ossetica</name>
    <dbReference type="NCBI Taxonomy" id="1882682"/>
    <lineage>
        <taxon>Bacteria</taxon>
        <taxon>Pseudomonadati</taxon>
        <taxon>Pseudomonadota</taxon>
        <taxon>Alphaproteobacteria</taxon>
        <taxon>Hyphomicrobiales</taxon>
        <taxon>Methylobacteriaceae</taxon>
        <taxon>Microvirga</taxon>
    </lineage>
</organism>
<evidence type="ECO:0000313" key="1">
    <source>
        <dbReference type="EMBL" id="ANY78673.1"/>
    </source>
</evidence>
<sequence>MDRALARSCLHRFIAQALLGLLLFAWLPVAEGASSPFLNDPGQVLSLTELPDGAEADGEACRDAFEDGDGGLDDLVLVGAPCRFSDAFVRQRLPWSIPGAVLIAGLSGVPHATGPPKTFP</sequence>
<dbReference type="KEGG" id="moc:BB934_10920"/>
<accession>A0A1B2EFC4</accession>